<keyword evidence="2" id="KW-0479">Metal-binding</keyword>
<reference evidence="5" key="1">
    <citation type="journal article" date="2019" name="Int. J. Syst. Evol. Microbiol.">
        <title>The Global Catalogue of Microorganisms (GCM) 10K type strain sequencing project: providing services to taxonomists for standard genome sequencing and annotation.</title>
        <authorList>
            <consortium name="The Broad Institute Genomics Platform"/>
            <consortium name="The Broad Institute Genome Sequencing Center for Infectious Disease"/>
            <person name="Wu L."/>
            <person name="Ma J."/>
        </authorList>
    </citation>
    <scope>NUCLEOTIDE SEQUENCE [LARGE SCALE GENOMIC DNA]</scope>
    <source>
        <strain evidence="5">CCUG 57263</strain>
    </source>
</reference>
<dbReference type="InterPro" id="IPR001128">
    <property type="entry name" value="Cyt_P450"/>
</dbReference>
<dbReference type="SUPFAM" id="SSF48264">
    <property type="entry name" value="Cytochrome P450"/>
    <property type="match status" value="1"/>
</dbReference>
<dbReference type="PRINTS" id="PR00385">
    <property type="entry name" value="P450"/>
</dbReference>
<dbReference type="InterPro" id="IPR002397">
    <property type="entry name" value="Cyt_P450_B"/>
</dbReference>
<dbReference type="PANTHER" id="PTHR46696">
    <property type="entry name" value="P450, PUTATIVE (EUROFUNG)-RELATED"/>
    <property type="match status" value="1"/>
</dbReference>
<evidence type="ECO:0000256" key="2">
    <source>
        <dbReference type="ARBA" id="ARBA00022617"/>
    </source>
</evidence>
<protein>
    <submittedName>
        <fullName evidence="4">Cytochrome P450</fullName>
    </submittedName>
</protein>
<evidence type="ECO:0000313" key="5">
    <source>
        <dbReference type="Proteomes" id="UP001597120"/>
    </source>
</evidence>
<dbReference type="InterPro" id="IPR036396">
    <property type="entry name" value="Cyt_P450_sf"/>
</dbReference>
<comment type="similarity">
    <text evidence="1">Belongs to the cytochrome P450 family.</text>
</comment>
<proteinExistence type="inferred from homology"/>
<evidence type="ECO:0000256" key="3">
    <source>
        <dbReference type="ARBA" id="ARBA00023033"/>
    </source>
</evidence>
<accession>A0ABW3D8I1</accession>
<dbReference type="RefSeq" id="WP_379286834.1">
    <property type="nucleotide sequence ID" value="NZ_JBHTIU010000022.1"/>
</dbReference>
<dbReference type="Proteomes" id="UP001597120">
    <property type="component" value="Unassembled WGS sequence"/>
</dbReference>
<dbReference type="Gene3D" id="1.10.630.10">
    <property type="entry name" value="Cytochrome P450"/>
    <property type="match status" value="1"/>
</dbReference>
<evidence type="ECO:0000313" key="4">
    <source>
        <dbReference type="EMBL" id="MFD0868742.1"/>
    </source>
</evidence>
<sequence>MTEARSNSVQQFEGEVSFQPGTPGFYANPHVLYRALRERDPVHAVPGSSSWLVTRYEDVAHVLKDARFGKRMDHSGPPPEIEADIRPAVELLNRFMLFRDPPDHTRLRGLVSKAFTPRMIELLVPRIQAITDELLEEIATREEAELVADFAFPLPVIVIAEMLGVPAGDRQKFKDWSNLVACLIDFNASRSLFVEGSQVVQELTEYLRGIVAERRRSPQNDLISALIRAEENEQKLTEEELIASCVLLLVAGHETTVNLIANGVYTLLTHPEQHALLLEKPELIPGAVEEILRYESPVQMTSRLAQTDVIIGSRTITRGQEVLVSLGAANRDPAVFAEPDRFDITRQPNPHLAFAAGIHYCLGAALARMEGQVAIGSLLRRFPNLALAEPAVTWKESVVFRSLQSLKVRLIP</sequence>
<comment type="caution">
    <text evidence="4">The sequence shown here is derived from an EMBL/GenBank/DDBJ whole genome shotgun (WGS) entry which is preliminary data.</text>
</comment>
<name>A0ABW3D8I1_9BACL</name>
<gene>
    <name evidence="4" type="ORF">ACFQ03_06235</name>
</gene>
<keyword evidence="5" id="KW-1185">Reference proteome</keyword>
<dbReference type="Pfam" id="PF00067">
    <property type="entry name" value="p450"/>
    <property type="match status" value="1"/>
</dbReference>
<dbReference type="EMBL" id="JBHTIU010000022">
    <property type="protein sequence ID" value="MFD0868742.1"/>
    <property type="molecule type" value="Genomic_DNA"/>
</dbReference>
<keyword evidence="2" id="KW-0408">Iron</keyword>
<dbReference type="CDD" id="cd20625">
    <property type="entry name" value="CYP164-like"/>
    <property type="match status" value="1"/>
</dbReference>
<evidence type="ECO:0000256" key="1">
    <source>
        <dbReference type="ARBA" id="ARBA00010617"/>
    </source>
</evidence>
<keyword evidence="3" id="KW-0503">Monooxygenase</keyword>
<dbReference type="PRINTS" id="PR00359">
    <property type="entry name" value="BP450"/>
</dbReference>
<keyword evidence="2" id="KW-0349">Heme</keyword>
<dbReference type="PANTHER" id="PTHR46696:SF1">
    <property type="entry name" value="CYTOCHROME P450 YJIB-RELATED"/>
    <property type="match status" value="1"/>
</dbReference>
<keyword evidence="3" id="KW-0560">Oxidoreductase</keyword>
<organism evidence="4 5">
    <name type="scientific">Paenibacillus residui</name>
    <dbReference type="NCBI Taxonomy" id="629724"/>
    <lineage>
        <taxon>Bacteria</taxon>
        <taxon>Bacillati</taxon>
        <taxon>Bacillota</taxon>
        <taxon>Bacilli</taxon>
        <taxon>Bacillales</taxon>
        <taxon>Paenibacillaceae</taxon>
        <taxon>Paenibacillus</taxon>
    </lineage>
</organism>